<dbReference type="Gene3D" id="3.40.50.300">
    <property type="entry name" value="P-loop containing nucleotide triphosphate hydrolases"/>
    <property type="match status" value="1"/>
</dbReference>
<evidence type="ECO:0000313" key="1">
    <source>
        <dbReference type="EMBL" id="CAK0780223.1"/>
    </source>
</evidence>
<protein>
    <submittedName>
        <fullName evidence="1">Uncharacterized protein</fullName>
    </submittedName>
</protein>
<name>A0AAV1I6E3_9CHLO</name>
<reference evidence="1 2" key="1">
    <citation type="submission" date="2023-10" db="EMBL/GenBank/DDBJ databases">
        <authorList>
            <person name="Maclean D."/>
            <person name="Macfadyen A."/>
        </authorList>
    </citation>
    <scope>NUCLEOTIDE SEQUENCE [LARGE SCALE GENOMIC DNA]</scope>
</reference>
<dbReference type="InterPro" id="IPR027417">
    <property type="entry name" value="P-loop_NTPase"/>
</dbReference>
<comment type="caution">
    <text evidence="1">The sequence shown here is derived from an EMBL/GenBank/DDBJ whole genome shotgun (WGS) entry which is preliminary data.</text>
</comment>
<keyword evidence="2" id="KW-1185">Reference proteome</keyword>
<gene>
    <name evidence="1" type="ORF">CVIRNUC_004975</name>
</gene>
<dbReference type="Proteomes" id="UP001314263">
    <property type="component" value="Unassembled WGS sequence"/>
</dbReference>
<dbReference type="EMBL" id="CAUYUE010000006">
    <property type="protein sequence ID" value="CAK0780223.1"/>
    <property type="molecule type" value="Genomic_DNA"/>
</dbReference>
<proteinExistence type="predicted"/>
<evidence type="ECO:0000313" key="2">
    <source>
        <dbReference type="Proteomes" id="UP001314263"/>
    </source>
</evidence>
<accession>A0AAV1I6E3</accession>
<organism evidence="1 2">
    <name type="scientific">Coccomyxa viridis</name>
    <dbReference type="NCBI Taxonomy" id="1274662"/>
    <lineage>
        <taxon>Eukaryota</taxon>
        <taxon>Viridiplantae</taxon>
        <taxon>Chlorophyta</taxon>
        <taxon>core chlorophytes</taxon>
        <taxon>Trebouxiophyceae</taxon>
        <taxon>Trebouxiophyceae incertae sedis</taxon>
        <taxon>Coccomyxaceae</taxon>
        <taxon>Coccomyxa</taxon>
    </lineage>
</organism>
<dbReference type="AlphaFoldDB" id="A0AAV1I6E3"/>
<sequence length="591" mass="63415">MSQEYADGVERPVLEWLHQAGFANVLQNRLEDAQQDEPIAIQINAMEAFDISHQIGLELFCAPEGVRRHAIKEVLSLDISPNVAQRIWLRVSGVPLRPVTVSAVRHLVCPGNPVHVYGVCTAAESVHARLASRMLRCPACRAMHAHLQMAGLPLPSCCAEGAGSAAAWEEDVTGRISVPVQHIYLSDMGTAHLPSGVDASGVCIELQGADLAGQVAVGTCLSVFGTVKLDRQPDSNAVRAWADTQIRANKITPAAPRQLIIQPALAPAWADWAAAILRKPQQLLTRLCDAMAACLGPQMLPQRILLCMLLSAVTAGNSLHSKACAAAAAAERSQVHLLLTSKVHEPIKARAMTAAAALLSPHALHLSSSLPLLPKAAQVKQHNAQTGWRLEASALGNAANGVLCMHGHQFSKKEQEKLADALQHRALQLCPDASLAVPVTAVLWMGAADDTVSEHQQDLRSYGASSKKRLLPALLSHFDLTACYMSSILTPFEEQLAEQLLGMGTGEDSEDVLERHSLRACLEEHLRQASCGAAPLLAKGAATMLQRYYEVIWSFSLPGLILVEVQRLLSCSLSDTSSRCLAGTSIITPHK</sequence>